<evidence type="ECO:0000313" key="1">
    <source>
        <dbReference type="EMBL" id="KAL5104465.1"/>
    </source>
</evidence>
<sequence length="141" mass="14766">MPSETRGEVSSDYLSLCMHVTYNTDATYPVTTTPNPLALSQPPPFTPPTLLPSPFHMALRICCNAGAKGGGEASFVAPEMVPSSTAKPNFFSLGLSVAWNRGRLSAPLALSPEADLIDACWTGPARNGRIQDTLSAATGDG</sequence>
<accession>A0ABR4Q4D0</accession>
<dbReference type="EMBL" id="JAKROA010000012">
    <property type="protein sequence ID" value="KAL5104465.1"/>
    <property type="molecule type" value="Genomic_DNA"/>
</dbReference>
<keyword evidence="2" id="KW-1185">Reference proteome</keyword>
<gene>
    <name evidence="1" type="ORF">TcWFU_005335</name>
</gene>
<evidence type="ECO:0000313" key="2">
    <source>
        <dbReference type="Proteomes" id="UP001651158"/>
    </source>
</evidence>
<comment type="caution">
    <text evidence="1">The sequence shown here is derived from an EMBL/GenBank/DDBJ whole genome shotgun (WGS) entry which is preliminary data.</text>
</comment>
<dbReference type="Proteomes" id="UP001651158">
    <property type="component" value="Unassembled WGS sequence"/>
</dbReference>
<proteinExistence type="predicted"/>
<name>A0ABR4Q4D0_9CEST</name>
<organism evidence="1 2">
    <name type="scientific">Taenia crassiceps</name>
    <dbReference type="NCBI Taxonomy" id="6207"/>
    <lineage>
        <taxon>Eukaryota</taxon>
        <taxon>Metazoa</taxon>
        <taxon>Spiralia</taxon>
        <taxon>Lophotrochozoa</taxon>
        <taxon>Platyhelminthes</taxon>
        <taxon>Cestoda</taxon>
        <taxon>Eucestoda</taxon>
        <taxon>Cyclophyllidea</taxon>
        <taxon>Taeniidae</taxon>
        <taxon>Taenia</taxon>
    </lineage>
</organism>
<reference evidence="1 2" key="1">
    <citation type="journal article" date="2022" name="Front. Cell. Infect. Microbiol.">
        <title>The Genomes of Two Strains of Taenia crassiceps the Animal Model for the Study of Human Cysticercosis.</title>
        <authorList>
            <person name="Bobes R.J."/>
            <person name="Estrada K."/>
            <person name="Rios-Valencia D.G."/>
            <person name="Calderon-Gallegos A."/>
            <person name="de la Torre P."/>
            <person name="Carrero J.C."/>
            <person name="Sanchez-Flores A."/>
            <person name="Laclette J.P."/>
        </authorList>
    </citation>
    <scope>NUCLEOTIDE SEQUENCE [LARGE SCALE GENOMIC DNA]</scope>
    <source>
        <strain evidence="1">WFUcys</strain>
    </source>
</reference>
<protein>
    <submittedName>
        <fullName evidence="1">Uncharacterized protein</fullName>
    </submittedName>
</protein>